<dbReference type="AlphaFoldDB" id="A0A1X2DBW8"/>
<feature type="compositionally biased region" description="Low complexity" evidence="1">
    <location>
        <begin position="27"/>
        <end position="39"/>
    </location>
</feature>
<proteinExistence type="predicted"/>
<comment type="caution">
    <text evidence="2">The sequence shown here is derived from an EMBL/GenBank/DDBJ whole genome shotgun (WGS) entry which is preliminary data.</text>
</comment>
<accession>A0A1X2DBW8</accession>
<gene>
    <name evidence="2" type="ORF">AWC22_11395</name>
</gene>
<evidence type="ECO:0000256" key="1">
    <source>
        <dbReference type="SAM" id="MobiDB-lite"/>
    </source>
</evidence>
<dbReference type="EMBL" id="LQPQ01000029">
    <property type="protein sequence ID" value="ORW85626.1"/>
    <property type="molecule type" value="Genomic_DNA"/>
</dbReference>
<protein>
    <submittedName>
        <fullName evidence="2">Uncharacterized protein</fullName>
    </submittedName>
</protein>
<sequence length="126" mass="11615">MIAQKLGVAALSWIASARPAGDVVPAGAARAAGPAGNGVSAAGEPTSAATGPADSAATRGWNGGRTVGPTDPAGTVDPIGTARPTGTADGPAEPGVTTALAGCVGIAVAARNAAVGVVAPVAGAPW</sequence>
<feature type="region of interest" description="Disordered" evidence="1">
    <location>
        <begin position="27"/>
        <end position="95"/>
    </location>
</feature>
<keyword evidence="3" id="KW-1185">Reference proteome</keyword>
<organism evidence="2 3">
    <name type="scientific">Mycobacterium riyadhense</name>
    <dbReference type="NCBI Taxonomy" id="486698"/>
    <lineage>
        <taxon>Bacteria</taxon>
        <taxon>Bacillati</taxon>
        <taxon>Actinomycetota</taxon>
        <taxon>Actinomycetes</taxon>
        <taxon>Mycobacteriales</taxon>
        <taxon>Mycobacteriaceae</taxon>
        <taxon>Mycobacterium</taxon>
    </lineage>
</organism>
<evidence type="ECO:0000313" key="3">
    <source>
        <dbReference type="Proteomes" id="UP000193087"/>
    </source>
</evidence>
<dbReference type="STRING" id="486698.AWC22_11395"/>
<name>A0A1X2DBW8_9MYCO</name>
<dbReference type="Proteomes" id="UP000193087">
    <property type="component" value="Unassembled WGS sequence"/>
</dbReference>
<evidence type="ECO:0000313" key="2">
    <source>
        <dbReference type="EMBL" id="ORW85626.1"/>
    </source>
</evidence>
<reference evidence="2 3" key="1">
    <citation type="submission" date="2016-01" db="EMBL/GenBank/DDBJ databases">
        <title>The new phylogeny of the genus Mycobacterium.</title>
        <authorList>
            <person name="Tarcisio F."/>
            <person name="Conor M."/>
            <person name="Antonella G."/>
            <person name="Elisabetta G."/>
            <person name="Giulia F.S."/>
            <person name="Sara T."/>
            <person name="Anna F."/>
            <person name="Clotilde B."/>
            <person name="Roberto B."/>
            <person name="Veronica D.S."/>
            <person name="Fabio R."/>
            <person name="Monica P."/>
            <person name="Olivier J."/>
            <person name="Enrico T."/>
            <person name="Nicola S."/>
        </authorList>
    </citation>
    <scope>NUCLEOTIDE SEQUENCE [LARGE SCALE GENOMIC DNA]</scope>
    <source>
        <strain evidence="2 3">DSM 45176</strain>
    </source>
</reference>